<evidence type="ECO:0000313" key="1">
    <source>
        <dbReference type="EMBL" id="KPP77843.1"/>
    </source>
</evidence>
<dbReference type="EMBL" id="JARO02000651">
    <property type="protein sequence ID" value="KPP77843.1"/>
    <property type="molecule type" value="Genomic_DNA"/>
</dbReference>
<sequence length="59" mass="6828">MAFKIVALEERLNSLGSKTEYPHNEVQAEFNAEIYGELSTNLFKLEKIQKNLQKLLEDT</sequence>
<dbReference type="AlphaFoldDB" id="A0A0P7V722"/>
<organism evidence="1 2">
    <name type="scientific">Scleropages formosus</name>
    <name type="common">Asian bonytongue</name>
    <name type="synonym">Osteoglossum formosum</name>
    <dbReference type="NCBI Taxonomy" id="113540"/>
    <lineage>
        <taxon>Eukaryota</taxon>
        <taxon>Metazoa</taxon>
        <taxon>Chordata</taxon>
        <taxon>Craniata</taxon>
        <taxon>Vertebrata</taxon>
        <taxon>Euteleostomi</taxon>
        <taxon>Actinopterygii</taxon>
        <taxon>Neopterygii</taxon>
        <taxon>Teleostei</taxon>
        <taxon>Osteoglossocephala</taxon>
        <taxon>Osteoglossomorpha</taxon>
        <taxon>Osteoglossiformes</taxon>
        <taxon>Osteoglossidae</taxon>
        <taxon>Scleropages</taxon>
    </lineage>
</organism>
<evidence type="ECO:0000313" key="2">
    <source>
        <dbReference type="Proteomes" id="UP000034805"/>
    </source>
</evidence>
<accession>A0A0P7V722</accession>
<comment type="caution">
    <text evidence="1">The sequence shown here is derived from an EMBL/GenBank/DDBJ whole genome shotgun (WGS) entry which is preliminary data.</text>
</comment>
<protein>
    <submittedName>
        <fullName evidence="1">Uncharacterized protein</fullName>
    </submittedName>
</protein>
<dbReference type="STRING" id="113540.ENSSFOP00015013425"/>
<proteinExistence type="predicted"/>
<reference evidence="1 2" key="1">
    <citation type="submission" date="2015-08" db="EMBL/GenBank/DDBJ databases">
        <title>The genome of the Asian arowana (Scleropages formosus).</title>
        <authorList>
            <person name="Tan M.H."/>
            <person name="Gan H.M."/>
            <person name="Croft L.J."/>
            <person name="Austin C.M."/>
        </authorList>
    </citation>
    <scope>NUCLEOTIDE SEQUENCE [LARGE SCALE GENOMIC DNA]</scope>
    <source>
        <strain evidence="1">Aro1</strain>
    </source>
</reference>
<dbReference type="Proteomes" id="UP000034805">
    <property type="component" value="Unassembled WGS sequence"/>
</dbReference>
<gene>
    <name evidence="1" type="ORF">Z043_102711</name>
</gene>
<name>A0A0P7V722_SCLFO</name>